<accession>A0A6A1UPX8</accession>
<dbReference type="Gene3D" id="3.80.10.10">
    <property type="entry name" value="Ribonuclease Inhibitor"/>
    <property type="match status" value="3"/>
</dbReference>
<dbReference type="InterPro" id="IPR057135">
    <property type="entry name" value="At4g27190-like_LRR"/>
</dbReference>
<feature type="domain" description="AAA+ ATPase" evidence="5">
    <location>
        <begin position="172"/>
        <end position="305"/>
    </location>
</feature>
<dbReference type="GO" id="GO:0043531">
    <property type="term" value="F:ADP binding"/>
    <property type="evidence" value="ECO:0007669"/>
    <property type="project" value="InterPro"/>
</dbReference>
<name>A0A6A1UPX8_9ROSI</name>
<dbReference type="OrthoDB" id="1747797at2759"/>
<keyword evidence="7" id="KW-1185">Reference proteome</keyword>
<dbReference type="InterPro" id="IPR027417">
    <property type="entry name" value="P-loop_NTPase"/>
</dbReference>
<keyword evidence="2" id="KW-0547">Nucleotide-binding</keyword>
<dbReference type="Proteomes" id="UP000516437">
    <property type="component" value="Chromosome 8"/>
</dbReference>
<evidence type="ECO:0000259" key="5">
    <source>
        <dbReference type="SMART" id="SM00382"/>
    </source>
</evidence>
<dbReference type="PANTHER" id="PTHR33463">
    <property type="entry name" value="NB-ARC DOMAIN-CONTAINING PROTEIN-RELATED"/>
    <property type="match status" value="1"/>
</dbReference>
<evidence type="ECO:0000313" key="6">
    <source>
        <dbReference type="EMBL" id="KAB1202379.1"/>
    </source>
</evidence>
<dbReference type="SUPFAM" id="SSF52540">
    <property type="entry name" value="P-loop containing nucleoside triphosphate hydrolases"/>
    <property type="match status" value="1"/>
</dbReference>
<dbReference type="Gene3D" id="3.40.50.300">
    <property type="entry name" value="P-loop containing nucleotide triphosphate hydrolases"/>
    <property type="match status" value="1"/>
</dbReference>
<comment type="similarity">
    <text evidence="1">Belongs to the disease resistance NB-LRR family.</text>
</comment>
<dbReference type="SMART" id="SM00382">
    <property type="entry name" value="AAA"/>
    <property type="match status" value="1"/>
</dbReference>
<dbReference type="InterPro" id="IPR032675">
    <property type="entry name" value="LRR_dom_sf"/>
</dbReference>
<dbReference type="PANTHER" id="PTHR33463:SF215">
    <property type="entry name" value="NB-ARC DOMAIN DISEASE RESISTANCE PROTEIN"/>
    <property type="match status" value="1"/>
</dbReference>
<evidence type="ECO:0000313" key="7">
    <source>
        <dbReference type="Proteomes" id="UP000516437"/>
    </source>
</evidence>
<dbReference type="GO" id="GO:0006952">
    <property type="term" value="P:defense response"/>
    <property type="evidence" value="ECO:0007669"/>
    <property type="project" value="UniProtKB-KW"/>
</dbReference>
<evidence type="ECO:0000256" key="1">
    <source>
        <dbReference type="ARBA" id="ARBA00008894"/>
    </source>
</evidence>
<keyword evidence="4" id="KW-0067">ATP-binding</keyword>
<dbReference type="SUPFAM" id="SSF52058">
    <property type="entry name" value="L domain-like"/>
    <property type="match status" value="3"/>
</dbReference>
<dbReference type="Pfam" id="PF00931">
    <property type="entry name" value="NB-ARC"/>
    <property type="match status" value="1"/>
</dbReference>
<dbReference type="InterPro" id="IPR002182">
    <property type="entry name" value="NB-ARC"/>
</dbReference>
<gene>
    <name evidence="6" type="ORF">CJ030_MR8G020176</name>
</gene>
<dbReference type="Pfam" id="PF23247">
    <property type="entry name" value="LRR_RPS2"/>
    <property type="match status" value="4"/>
</dbReference>
<dbReference type="InterPro" id="IPR050905">
    <property type="entry name" value="Plant_NBS-LRR"/>
</dbReference>
<dbReference type="GO" id="GO:0005524">
    <property type="term" value="F:ATP binding"/>
    <property type="evidence" value="ECO:0007669"/>
    <property type="project" value="UniProtKB-KW"/>
</dbReference>
<dbReference type="InterPro" id="IPR042197">
    <property type="entry name" value="Apaf_helical"/>
</dbReference>
<comment type="caution">
    <text evidence="6">The sequence shown here is derived from an EMBL/GenBank/DDBJ whole genome shotgun (WGS) entry which is preliminary data.</text>
</comment>
<evidence type="ECO:0000256" key="4">
    <source>
        <dbReference type="ARBA" id="ARBA00022840"/>
    </source>
</evidence>
<reference evidence="6 7" key="1">
    <citation type="journal article" date="2019" name="Plant Biotechnol. J.">
        <title>The red bayberry genome and genetic basis of sex determination.</title>
        <authorList>
            <person name="Jia H.M."/>
            <person name="Jia H.J."/>
            <person name="Cai Q.L."/>
            <person name="Wang Y."/>
            <person name="Zhao H.B."/>
            <person name="Yang W.F."/>
            <person name="Wang G.Y."/>
            <person name="Li Y.H."/>
            <person name="Zhan D.L."/>
            <person name="Shen Y.T."/>
            <person name="Niu Q.F."/>
            <person name="Chang L."/>
            <person name="Qiu J."/>
            <person name="Zhao L."/>
            <person name="Xie H.B."/>
            <person name="Fu W.Y."/>
            <person name="Jin J."/>
            <person name="Li X.W."/>
            <person name="Jiao Y."/>
            <person name="Zhou C.C."/>
            <person name="Tu T."/>
            <person name="Chai C.Y."/>
            <person name="Gao J.L."/>
            <person name="Fan L.J."/>
            <person name="van de Weg E."/>
            <person name="Wang J.Y."/>
            <person name="Gao Z.S."/>
        </authorList>
    </citation>
    <scope>NUCLEOTIDE SEQUENCE [LARGE SCALE GENOMIC DNA]</scope>
    <source>
        <tissue evidence="6">Leaves</tissue>
    </source>
</reference>
<dbReference type="PRINTS" id="PR00364">
    <property type="entry name" value="DISEASERSIST"/>
</dbReference>
<dbReference type="InterPro" id="IPR003593">
    <property type="entry name" value="AAA+_ATPase"/>
</dbReference>
<dbReference type="EMBL" id="RXIC02000026">
    <property type="protein sequence ID" value="KAB1202379.1"/>
    <property type="molecule type" value="Genomic_DNA"/>
</dbReference>
<keyword evidence="3" id="KW-0611">Plant defense</keyword>
<evidence type="ECO:0000256" key="2">
    <source>
        <dbReference type="ARBA" id="ARBA00022741"/>
    </source>
</evidence>
<evidence type="ECO:0000256" key="3">
    <source>
        <dbReference type="ARBA" id="ARBA00022821"/>
    </source>
</evidence>
<protein>
    <recommendedName>
        <fullName evidence="5">AAA+ ATPase domain-containing protein</fullName>
    </recommendedName>
</protein>
<sequence>MDQFAISIGAKISEYAVEPIGRWLCYSFRYSSNIENMKKEEELLRVDKNSLQLRVDAAIRNGEKIYDSVNSWLAKVDAETEKVSKVLEGSAEVKTGCSIGACLDLKQRHRLSREAERIVKDMAEVRGKGNFDQVSYRPPPQELITLTDPNYVMLTSRRPSTEGLLNGLRDTNINVIGVWGMGGIGKTTLVKQVARQAKEEKLFDEVAFASVTPSPDPNRIQKEISEMLGLKLDEESVTLRASRLRERIKQDKNKKILIILDDIWKPLELEAIGIPSEGCKLILTSRNRDVLISAMGTQKDFEVGVLSKEEAWSLFEKMGGNSVKDPNILPTATKVAEKCGCLPIALVTVSKALKNKDLRQWKDALRQLQRPVPGHVTDILREVYIPIELSYEHLESGEVKSVFLLCTQLGYGFPFRDLLKYCYGLGLFNGIITLEDATNRLHTVIRALEDSCLLLRIPNSSDDFYMHDIVRDVGRHVASKNHNMLVMGEDGGDIHELPSGMECSKLRCFNVCYCNDCSLQMLDDFFKELKNLSVLDLTGMELPSLPPSILVLTNLQTLCLDHCVLGDISVIGELKSLLVLSVISSNLTQLPREIGFLTSLRLLDLTDCSKLEVIPPNVLSSLVKLEELYMGNSFVQWEAEGLYNNERKNASLVELKRILSHLTTLEIHILDASILPKDMMFENLEGCKILVGDVWDWDWSDRRENSRTLKLKLKTSFEAEAGIKMQILLKKSQRLFIDELKGVTRFVEELDVEGFQHLKHLHIQNNAEIKHIISSSMSAIALPVLETICLKHMISLERICQGQLLTTSVGKLRVVKVEHCEKLKFVFSSSVARGLSLLEELEIKECSNMCAIVVKEGEGEIEDGNSNVVNLFPRLRKLLIDGLPKLISFLSSINANEEIISDGNQLEFHLPVLDEQVVFPKLEKLELFSIALMEEMATRSSWTLRNILPSLRFQNLSYLTVKGTCNVRYLFSLSTATSMVQLKSLKVFECKDMEEILLIENEEERGKMASPTELFPLLEYLQLYNLPILKRFCIGHNIQFSILISLKLFGLPKLKCFSPGARPSKWPSLQFLWVGDCKAIEIIASKCSSFQETFEQGQLEGSVQQPLFVVEEGAFPNLVNLAFDLNDIAWPGQFLEELWCKLKVLCMHFRNTGSAFPPSTFIGRLHNLEIFFVGEACYEEIFSYEVLVDQEKCATTLTNLRLLQLLKLPILTHLWKEETQPCPIFRNLKILKVFQCGKLRNLVPSSVSFQNLTNLEISKCHGLIELVTSSTANSLVQLQEMSVTECKRMTEIVAREGSEADEVITFSKLTHLKLDWLPKLATFCSGSYSFIFPSLEEVIVRQCPEMKIFSAGVLSTPKLKRVQAIEDDKWHWKGDLNTTIHWLWEGSRTPGDWLWETNRHGMVV</sequence>
<organism evidence="6 7">
    <name type="scientific">Morella rubra</name>
    <name type="common">Chinese bayberry</name>
    <dbReference type="NCBI Taxonomy" id="262757"/>
    <lineage>
        <taxon>Eukaryota</taxon>
        <taxon>Viridiplantae</taxon>
        <taxon>Streptophyta</taxon>
        <taxon>Embryophyta</taxon>
        <taxon>Tracheophyta</taxon>
        <taxon>Spermatophyta</taxon>
        <taxon>Magnoliopsida</taxon>
        <taxon>eudicotyledons</taxon>
        <taxon>Gunneridae</taxon>
        <taxon>Pentapetalae</taxon>
        <taxon>rosids</taxon>
        <taxon>fabids</taxon>
        <taxon>Fagales</taxon>
        <taxon>Myricaceae</taxon>
        <taxon>Morella</taxon>
    </lineage>
</organism>
<dbReference type="Gene3D" id="1.10.8.430">
    <property type="entry name" value="Helical domain of apoptotic protease-activating factors"/>
    <property type="match status" value="1"/>
</dbReference>
<proteinExistence type="inferred from homology"/>